<dbReference type="GO" id="GO:0004252">
    <property type="term" value="F:serine-type endopeptidase activity"/>
    <property type="evidence" value="ECO:0007669"/>
    <property type="project" value="UniProtKB-UniRule"/>
</dbReference>
<dbReference type="PANTHER" id="PTHR43806">
    <property type="entry name" value="PEPTIDASE S8"/>
    <property type="match status" value="1"/>
</dbReference>
<dbReference type="PROSITE" id="PS00136">
    <property type="entry name" value="SUBTILASE_ASP"/>
    <property type="match status" value="1"/>
</dbReference>
<dbReference type="InterPro" id="IPR013783">
    <property type="entry name" value="Ig-like_fold"/>
</dbReference>
<comment type="caution">
    <text evidence="13">The sequence shown here is derived from an EMBL/GenBank/DDBJ whole genome shotgun (WGS) entry which is preliminary data.</text>
</comment>
<dbReference type="EMBL" id="JAEDAK010000011">
    <property type="protein sequence ID" value="MBH9578329.1"/>
    <property type="molecule type" value="Genomic_DNA"/>
</dbReference>
<evidence type="ECO:0000256" key="10">
    <source>
        <dbReference type="SAM" id="SignalP"/>
    </source>
</evidence>
<feature type="domain" description="PA" evidence="12">
    <location>
        <begin position="382"/>
        <end position="474"/>
    </location>
</feature>
<dbReference type="InterPro" id="IPR034213">
    <property type="entry name" value="S8_Vpr-like"/>
</dbReference>
<evidence type="ECO:0000313" key="14">
    <source>
        <dbReference type="Proteomes" id="UP000613266"/>
    </source>
</evidence>
<evidence type="ECO:0000256" key="4">
    <source>
        <dbReference type="ARBA" id="ARBA00022670"/>
    </source>
</evidence>
<feature type="signal peptide" evidence="10">
    <location>
        <begin position="1"/>
        <end position="22"/>
    </location>
</feature>
<feature type="active site" description="Charge relay system" evidence="8 9">
    <location>
        <position position="550"/>
    </location>
</feature>
<name>A0A931NIS6_9BURK</name>
<keyword evidence="14" id="KW-1185">Reference proteome</keyword>
<dbReference type="InterPro" id="IPR015500">
    <property type="entry name" value="Peptidase_S8_subtilisin-rel"/>
</dbReference>
<reference evidence="13" key="1">
    <citation type="submission" date="2020-12" db="EMBL/GenBank/DDBJ databases">
        <title>The genome sequence of Inhella sp. 1Y17.</title>
        <authorList>
            <person name="Liu Y."/>
        </authorList>
    </citation>
    <scope>NUCLEOTIDE SEQUENCE</scope>
    <source>
        <strain evidence="13">1Y17</strain>
    </source>
</reference>
<keyword evidence="5 10" id="KW-0732">Signal</keyword>
<evidence type="ECO:0000256" key="6">
    <source>
        <dbReference type="ARBA" id="ARBA00022801"/>
    </source>
</evidence>
<dbReference type="CDD" id="cd07474">
    <property type="entry name" value="Peptidases_S8_subtilisin_Vpr-like"/>
    <property type="match status" value="1"/>
</dbReference>
<dbReference type="AlphaFoldDB" id="A0A931NIS6"/>
<accession>A0A931NIS6</accession>
<keyword evidence="2" id="KW-0134">Cell wall</keyword>
<comment type="similarity">
    <text evidence="1 9">Belongs to the peptidase S8 family.</text>
</comment>
<keyword evidence="7 9" id="KW-0720">Serine protease</keyword>
<evidence type="ECO:0000256" key="2">
    <source>
        <dbReference type="ARBA" id="ARBA00022512"/>
    </source>
</evidence>
<feature type="chain" id="PRO_5037966960" evidence="10">
    <location>
        <begin position="23"/>
        <end position="723"/>
    </location>
</feature>
<keyword evidence="6 9" id="KW-0378">Hydrolase</keyword>
<dbReference type="Proteomes" id="UP000613266">
    <property type="component" value="Unassembled WGS sequence"/>
</dbReference>
<dbReference type="PROSITE" id="PS51892">
    <property type="entry name" value="SUBTILASE"/>
    <property type="match status" value="1"/>
</dbReference>
<dbReference type="InterPro" id="IPR000209">
    <property type="entry name" value="Peptidase_S8/S53_dom"/>
</dbReference>
<keyword evidence="4 9" id="KW-0645">Protease</keyword>
<keyword evidence="3" id="KW-0964">Secreted</keyword>
<dbReference type="Gene3D" id="2.60.40.10">
    <property type="entry name" value="Immunoglobulins"/>
    <property type="match status" value="1"/>
</dbReference>
<protein>
    <submittedName>
        <fullName evidence="13">S8 family serine peptidase</fullName>
    </submittedName>
</protein>
<dbReference type="PRINTS" id="PR00723">
    <property type="entry name" value="SUBTILISIN"/>
</dbReference>
<evidence type="ECO:0000256" key="5">
    <source>
        <dbReference type="ARBA" id="ARBA00022729"/>
    </source>
</evidence>
<dbReference type="Pfam" id="PF00082">
    <property type="entry name" value="Peptidase_S8"/>
    <property type="match status" value="1"/>
</dbReference>
<dbReference type="GO" id="GO:0006508">
    <property type="term" value="P:proteolysis"/>
    <property type="evidence" value="ECO:0007669"/>
    <property type="project" value="UniProtKB-KW"/>
</dbReference>
<dbReference type="InterPro" id="IPR050131">
    <property type="entry name" value="Peptidase_S8_subtilisin-like"/>
</dbReference>
<feature type="active site" description="Charge relay system" evidence="8 9">
    <location>
        <position position="171"/>
    </location>
</feature>
<dbReference type="InterPro" id="IPR046450">
    <property type="entry name" value="PA_dom_sf"/>
</dbReference>
<evidence type="ECO:0000256" key="1">
    <source>
        <dbReference type="ARBA" id="ARBA00011073"/>
    </source>
</evidence>
<gene>
    <name evidence="13" type="ORF">I7X39_15670</name>
</gene>
<evidence type="ECO:0000256" key="7">
    <source>
        <dbReference type="ARBA" id="ARBA00022825"/>
    </source>
</evidence>
<dbReference type="SUPFAM" id="SSF52025">
    <property type="entry name" value="PA domain"/>
    <property type="match status" value="1"/>
</dbReference>
<dbReference type="InterPro" id="IPR023827">
    <property type="entry name" value="Peptidase_S8_Asp-AS"/>
</dbReference>
<evidence type="ECO:0000313" key="13">
    <source>
        <dbReference type="EMBL" id="MBH9578329.1"/>
    </source>
</evidence>
<sequence length="723" mass="73586">MPRLFALSALSLAVALSTAAQAAPNTERGKGPTQDSSIALVQLHGEPLATYVKTKPAKGKKIDFGNTSTKAYRAQLSALRNDFKAWLRQNLPQAAVSGEFDLALNAVAVKLNGASLAQLQASPLVKTAQYQGIYYPVGTDPDLAVIRAEQAWASLGGSNQAGAGVKVAIVDSGIDVGHPCFSDAGYAAQAQLGDRRFTNNKVIAAKVFNMKAGSRGYTAEAIDSHGTHVAGTVACNYQTPTTVDGVALPYAMSGVAPRALLGNYNVFPADVGNARSEDILNALEAAYQDGFDVANMSLGGGAQGVQDLLTVAVDNLDQANMIVAVAAGNDGPGERTVGSPGSAERALTAGASSVGHEIVHLVQLNATPYASTKGDFGAGPATAPLAVLNDASSPYNGLSEACSPFAAGSLNGRIALITRGTCDFSVKVRNVQAAGGVGAVVVNRVPGLMVMGQNGDGLPQPSIPAYMVDQLDVAAFKAADGVSTTLPQFGTYQANAAKNDLVADFTSEGPTDVDFRIKPDVMAPGVNIVSSIPRAYCGGAPCFAFFNGTSMATPHLAGSAALLRQAKPDWSAVQVRSALVNTADRKVIKDLTGTQILSNANLVGTGRVNLPAALGAAVSLDPVSLSFGPVPSGSGQAMSRTVTLTNTSGAAQTLSLAIVEAQGSGVGFSVSNAPITLAAGASTTVQIGMSAAQGAAMGNKQAVLQVKAGAQVLAQAMLYVRIK</sequence>
<dbReference type="PANTHER" id="PTHR43806:SF65">
    <property type="entry name" value="SERINE PROTEASE APRX"/>
    <property type="match status" value="1"/>
</dbReference>
<evidence type="ECO:0000259" key="11">
    <source>
        <dbReference type="Pfam" id="PF00082"/>
    </source>
</evidence>
<evidence type="ECO:0000256" key="9">
    <source>
        <dbReference type="PROSITE-ProRule" id="PRU01240"/>
    </source>
</evidence>
<proteinExistence type="inferred from homology"/>
<dbReference type="InterPro" id="IPR036852">
    <property type="entry name" value="Peptidase_S8/S53_dom_sf"/>
</dbReference>
<dbReference type="Pfam" id="PF02225">
    <property type="entry name" value="PA"/>
    <property type="match status" value="1"/>
</dbReference>
<dbReference type="Gene3D" id="3.40.50.200">
    <property type="entry name" value="Peptidase S8/S53 domain"/>
    <property type="match status" value="1"/>
</dbReference>
<dbReference type="Gene3D" id="3.50.30.30">
    <property type="match status" value="1"/>
</dbReference>
<dbReference type="InterPro" id="IPR003137">
    <property type="entry name" value="PA_domain"/>
</dbReference>
<dbReference type="SUPFAM" id="SSF52743">
    <property type="entry name" value="Subtilisin-like"/>
    <property type="match status" value="1"/>
</dbReference>
<organism evidence="13 14">
    <name type="scientific">Inhella proteolytica</name>
    <dbReference type="NCBI Taxonomy" id="2795029"/>
    <lineage>
        <taxon>Bacteria</taxon>
        <taxon>Pseudomonadati</taxon>
        <taxon>Pseudomonadota</taxon>
        <taxon>Betaproteobacteria</taxon>
        <taxon>Burkholderiales</taxon>
        <taxon>Sphaerotilaceae</taxon>
        <taxon>Inhella</taxon>
    </lineage>
</organism>
<evidence type="ECO:0000256" key="8">
    <source>
        <dbReference type="PIRSR" id="PIRSR615500-1"/>
    </source>
</evidence>
<evidence type="ECO:0000256" key="3">
    <source>
        <dbReference type="ARBA" id="ARBA00022525"/>
    </source>
</evidence>
<evidence type="ECO:0000259" key="12">
    <source>
        <dbReference type="Pfam" id="PF02225"/>
    </source>
</evidence>
<feature type="domain" description="Peptidase S8/S53" evidence="11">
    <location>
        <begin position="162"/>
        <end position="589"/>
    </location>
</feature>
<dbReference type="RefSeq" id="WP_198112099.1">
    <property type="nucleotide sequence ID" value="NZ_JAEDAK010000011.1"/>
</dbReference>
<feature type="active site" description="Charge relay system" evidence="8 9">
    <location>
        <position position="225"/>
    </location>
</feature>